<comment type="caution">
    <text evidence="2">The sequence shown here is derived from an EMBL/GenBank/DDBJ whole genome shotgun (WGS) entry which is preliminary data.</text>
</comment>
<feature type="region of interest" description="Disordered" evidence="1">
    <location>
        <begin position="1"/>
        <end position="60"/>
    </location>
</feature>
<dbReference type="AlphaFoldDB" id="A0A2B7W6H6"/>
<feature type="compositionally biased region" description="Basic and acidic residues" evidence="1">
    <location>
        <begin position="48"/>
        <end position="60"/>
    </location>
</feature>
<dbReference type="RefSeq" id="WP_098733720.1">
    <property type="nucleotide sequence ID" value="NZ_NVOI01000048.1"/>
</dbReference>
<name>A0A2B7W6H6_9BACI</name>
<sequence length="224" mass="25941">MSEKQTDVLERAEAKAEEKHDTKNKTLDMIRGTGPTPDSLDIIAGKIEGPKEEQKQPQLTERERELYDRAFESHQKLSELKNQMTDLEKSQVESQLRNESQLYKHYDFGIQYALKNDKEATVEGLKAIDDYIERAISEGIQEREKQKEDAEKQAEREAKEEFKREVETHILKQHQPATNSLSMIQALHAGEGYVPPKKPMLDNGIDRRMTSLEMIQAQIAKQYR</sequence>
<proteinExistence type="predicted"/>
<evidence type="ECO:0000313" key="2">
    <source>
        <dbReference type="EMBL" id="PGG92156.1"/>
    </source>
</evidence>
<protein>
    <submittedName>
        <fullName evidence="2">Uncharacterized protein</fullName>
    </submittedName>
</protein>
<organism evidence="2 3">
    <name type="scientific">Bacillus toyonensis</name>
    <dbReference type="NCBI Taxonomy" id="155322"/>
    <lineage>
        <taxon>Bacteria</taxon>
        <taxon>Bacillati</taxon>
        <taxon>Bacillota</taxon>
        <taxon>Bacilli</taxon>
        <taxon>Bacillales</taxon>
        <taxon>Bacillaceae</taxon>
        <taxon>Bacillus</taxon>
        <taxon>Bacillus cereus group</taxon>
    </lineage>
</organism>
<reference evidence="2 3" key="1">
    <citation type="submission" date="2017-09" db="EMBL/GenBank/DDBJ databases">
        <title>Large-scale bioinformatics analysis of Bacillus genomes uncovers conserved roles of natural products in bacterial physiology.</title>
        <authorList>
            <consortium name="Agbiome Team Llc"/>
            <person name="Bleich R.M."/>
            <person name="Grubbs K.J."/>
            <person name="Santa Maria K.C."/>
            <person name="Allen S.E."/>
            <person name="Farag S."/>
            <person name="Shank E.A."/>
            <person name="Bowers A."/>
        </authorList>
    </citation>
    <scope>NUCLEOTIDE SEQUENCE [LARGE SCALE GENOMIC DNA]</scope>
    <source>
        <strain evidence="2 3">AFS094862</strain>
    </source>
</reference>
<feature type="region of interest" description="Disordered" evidence="1">
    <location>
        <begin position="141"/>
        <end position="160"/>
    </location>
</feature>
<gene>
    <name evidence="2" type="ORF">CON73_14495</name>
</gene>
<evidence type="ECO:0000256" key="1">
    <source>
        <dbReference type="SAM" id="MobiDB-lite"/>
    </source>
</evidence>
<feature type="compositionally biased region" description="Basic and acidic residues" evidence="1">
    <location>
        <begin position="1"/>
        <end position="28"/>
    </location>
</feature>
<dbReference type="Proteomes" id="UP000225320">
    <property type="component" value="Unassembled WGS sequence"/>
</dbReference>
<dbReference type="EMBL" id="NVOI01000048">
    <property type="protein sequence ID" value="PGG92156.1"/>
    <property type="molecule type" value="Genomic_DNA"/>
</dbReference>
<evidence type="ECO:0000313" key="3">
    <source>
        <dbReference type="Proteomes" id="UP000225320"/>
    </source>
</evidence>
<accession>A0A2B7W6H6</accession>